<evidence type="ECO:0000256" key="5">
    <source>
        <dbReference type="ARBA" id="ARBA00023136"/>
    </source>
</evidence>
<dbReference type="SUPFAM" id="SSF103481">
    <property type="entry name" value="Multidrug resistance efflux transporter EmrE"/>
    <property type="match status" value="1"/>
</dbReference>
<evidence type="ECO:0000256" key="1">
    <source>
        <dbReference type="ARBA" id="ARBA00004141"/>
    </source>
</evidence>
<dbReference type="PANTHER" id="PTHR32322">
    <property type="entry name" value="INNER MEMBRANE TRANSPORTER"/>
    <property type="match status" value="1"/>
</dbReference>
<feature type="transmembrane region" description="Helical" evidence="6">
    <location>
        <begin position="150"/>
        <end position="167"/>
    </location>
</feature>
<dbReference type="PANTHER" id="PTHR32322:SF2">
    <property type="entry name" value="EAMA DOMAIN-CONTAINING PROTEIN"/>
    <property type="match status" value="1"/>
</dbReference>
<name>A0A0G1BN33_9BACT</name>
<gene>
    <name evidence="8" type="ORF">UV09_C0003G0041</name>
</gene>
<feature type="transmembrane region" description="Helical" evidence="6">
    <location>
        <begin position="124"/>
        <end position="144"/>
    </location>
</feature>
<keyword evidence="4 6" id="KW-1133">Transmembrane helix</keyword>
<evidence type="ECO:0000256" key="4">
    <source>
        <dbReference type="ARBA" id="ARBA00022989"/>
    </source>
</evidence>
<comment type="subcellular location">
    <subcellularLocation>
        <location evidence="1">Membrane</location>
        <topology evidence="1">Multi-pass membrane protein</topology>
    </subcellularLocation>
</comment>
<evidence type="ECO:0000313" key="8">
    <source>
        <dbReference type="EMBL" id="KKS47696.1"/>
    </source>
</evidence>
<dbReference type="AlphaFoldDB" id="A0A0G1BN33"/>
<keyword evidence="3 6" id="KW-0812">Transmembrane</keyword>
<feature type="transmembrane region" description="Helical" evidence="6">
    <location>
        <begin position="71"/>
        <end position="88"/>
    </location>
</feature>
<feature type="transmembrane region" description="Helical" evidence="6">
    <location>
        <begin position="237"/>
        <end position="255"/>
    </location>
</feature>
<evidence type="ECO:0000313" key="9">
    <source>
        <dbReference type="Proteomes" id="UP000034320"/>
    </source>
</evidence>
<comment type="similarity">
    <text evidence="2">Belongs to the EamA transporter family.</text>
</comment>
<evidence type="ECO:0000259" key="7">
    <source>
        <dbReference type="Pfam" id="PF00892"/>
    </source>
</evidence>
<keyword evidence="5 6" id="KW-0472">Membrane</keyword>
<dbReference type="InterPro" id="IPR037185">
    <property type="entry name" value="EmrE-like"/>
</dbReference>
<feature type="transmembrane region" description="Helical" evidence="6">
    <location>
        <begin position="7"/>
        <end position="27"/>
    </location>
</feature>
<feature type="transmembrane region" description="Helical" evidence="6">
    <location>
        <begin position="179"/>
        <end position="198"/>
    </location>
</feature>
<feature type="domain" description="EamA" evidence="7">
    <location>
        <begin position="3"/>
        <end position="139"/>
    </location>
</feature>
<dbReference type="Proteomes" id="UP000034320">
    <property type="component" value="Unassembled WGS sequence"/>
</dbReference>
<feature type="domain" description="EamA" evidence="7">
    <location>
        <begin position="148"/>
        <end position="283"/>
    </location>
</feature>
<dbReference type="GO" id="GO:0016020">
    <property type="term" value="C:membrane"/>
    <property type="evidence" value="ECO:0007669"/>
    <property type="project" value="UniProtKB-SubCell"/>
</dbReference>
<dbReference type="EMBL" id="LCDD01000003">
    <property type="protein sequence ID" value="KKS47696.1"/>
    <property type="molecule type" value="Genomic_DNA"/>
</dbReference>
<organism evidence="8 9">
    <name type="scientific">Candidatus Gottesmanbacteria bacterium GW2011_GWA2_42_18</name>
    <dbReference type="NCBI Taxonomy" id="1618442"/>
    <lineage>
        <taxon>Bacteria</taxon>
        <taxon>Candidatus Gottesmaniibacteriota</taxon>
    </lineage>
</organism>
<feature type="transmembrane region" description="Helical" evidence="6">
    <location>
        <begin position="267"/>
        <end position="285"/>
    </location>
</feature>
<proteinExistence type="inferred from homology"/>
<dbReference type="InterPro" id="IPR050638">
    <property type="entry name" value="AA-Vitamin_Transporters"/>
</dbReference>
<comment type="caution">
    <text evidence="8">The sequence shown here is derived from an EMBL/GenBank/DDBJ whole genome shotgun (WGS) entry which is preliminary data.</text>
</comment>
<evidence type="ECO:0000256" key="6">
    <source>
        <dbReference type="SAM" id="Phobius"/>
    </source>
</evidence>
<feature type="transmembrane region" description="Helical" evidence="6">
    <location>
        <begin position="100"/>
        <end position="117"/>
    </location>
</feature>
<dbReference type="InterPro" id="IPR000620">
    <property type="entry name" value="EamA_dom"/>
</dbReference>
<feature type="transmembrane region" description="Helical" evidence="6">
    <location>
        <begin position="210"/>
        <end position="230"/>
    </location>
</feature>
<dbReference type="Pfam" id="PF00892">
    <property type="entry name" value="EamA"/>
    <property type="match status" value="2"/>
</dbReference>
<evidence type="ECO:0000256" key="3">
    <source>
        <dbReference type="ARBA" id="ARBA00022692"/>
    </source>
</evidence>
<protein>
    <recommendedName>
        <fullName evidence="7">EamA domain-containing protein</fullName>
    </recommendedName>
</protein>
<sequence>MNKGIKLAILTAFISGVSIFYNKQLLIKGIDPLILNIVKNAGTAMILSLFIFKGGGLARTLADFKKSWKELLVLAVIGGSLPFILYFSGLQSASAVNANLIHKSLFIWVTLMAMPILKEKVGFYQVAGFVLIALSNFILGFAGFDFNRGEALILLATLFWSGEYIIAKKVLKKTGSLTVAWSRMFMGTLLLIGIAAWQTKLALLFSLDPAVLIALFPSIILLSLYVFSLFSALKYAPAIQVTAILILATPVTNLLQTVWSGSIIPTVQIYNLLFSLSGIFLVYVFRHQPSLNR</sequence>
<reference evidence="8 9" key="1">
    <citation type="journal article" date="2015" name="Nature">
        <title>rRNA introns, odd ribosomes, and small enigmatic genomes across a large radiation of phyla.</title>
        <authorList>
            <person name="Brown C.T."/>
            <person name="Hug L.A."/>
            <person name="Thomas B.C."/>
            <person name="Sharon I."/>
            <person name="Castelle C.J."/>
            <person name="Singh A."/>
            <person name="Wilkins M.J."/>
            <person name="Williams K.H."/>
            <person name="Banfield J.F."/>
        </authorList>
    </citation>
    <scope>NUCLEOTIDE SEQUENCE [LARGE SCALE GENOMIC DNA]</scope>
</reference>
<evidence type="ECO:0000256" key="2">
    <source>
        <dbReference type="ARBA" id="ARBA00007362"/>
    </source>
</evidence>
<accession>A0A0G1BN33</accession>